<sequence>MQESTKGLERLRPRLFQMSSDSCASEASRSLRDLIIHPHGRPQHKFKMRLITFALMASTPTFAHSSNSTRIPRSLLTTFNLSASVRFPDGSYDSVHAKRLLGGLNSTLAEERASPCLLKWMEKARASPCLPISMGEAAMSAVSSLVTAIHSHGQNLKGLSDANWKKARSFETYAIIAYLEIVVPGLLSEQVRTESIRADEVTSLASTISELVKKSLDGRDEFISTVRASLSKRQHTEITPDLLHDLTELVKDKVNTPGVIFKKLDIGGESTWKTRHRIGNPFASPFLGALIEYIKAYNEVHHKSTRLLDAFITGYGDERRVAHMLSLGRLSCIYSGEAQEMEKELFVKWLESPKTICNVLKILRTTATIDAKAFTVKGPLERYILDLNRRYSIPEEPTAKILHLLKVGQFSFDDLLKEVEVVDQQINKFLKFDVEDIEEYVRRIRRKKEEARRKKEKARRIIENARRIKQKARRKMEKARRIKENAQGPLEKVPQN</sequence>
<protein>
    <submittedName>
        <fullName evidence="2">RxLR effector candidate protein</fullName>
    </submittedName>
</protein>
<dbReference type="EMBL" id="AB922244">
    <property type="protein sequence ID" value="BAP68819.1"/>
    <property type="molecule type" value="mRNA"/>
</dbReference>
<feature type="region of interest" description="Disordered" evidence="1">
    <location>
        <begin position="470"/>
        <end position="496"/>
    </location>
</feature>
<evidence type="ECO:0000313" key="2">
    <source>
        <dbReference type="EMBL" id="BAP68819.1"/>
    </source>
</evidence>
<reference evidence="2" key="1">
    <citation type="journal article" date="2014" name="PLoS Pathog.">
        <title>Expression profiling during Arabidopsis/downy mildew interaction reveals a highly-expressed effector that attenuates responses to salicylic acid.</title>
        <authorList>
            <person name="Asai S."/>
            <person name="Rallapalli G."/>
            <person name="Piquerez S.J.M."/>
            <person name="Caillaud M.C."/>
            <person name="Furzer O.J."/>
            <person name="Ishaque N."/>
            <person name="Wirthmueller L."/>
            <person name="Fabro G."/>
            <person name="Shirasu K."/>
            <person name="Jones J.D.G."/>
        </authorList>
    </citation>
    <scope>NUCLEOTIDE SEQUENCE</scope>
    <source>
        <strain evidence="2">Emoy2</strain>
    </source>
</reference>
<name>A0A090C2P7_HYAAE</name>
<evidence type="ECO:0000256" key="1">
    <source>
        <dbReference type="SAM" id="MobiDB-lite"/>
    </source>
</evidence>
<dbReference type="AlphaFoldDB" id="A0A090C2P7"/>
<accession>A0A090C2P7</accession>
<organism evidence="2">
    <name type="scientific">Hyaloperonospora arabidopsidis (strain Emoy2)</name>
    <name type="common">Downy mildew agent</name>
    <name type="synonym">Peronospora arabidopsidis</name>
    <dbReference type="NCBI Taxonomy" id="559515"/>
    <lineage>
        <taxon>Eukaryota</taxon>
        <taxon>Sar</taxon>
        <taxon>Stramenopiles</taxon>
        <taxon>Oomycota</taxon>
        <taxon>Peronosporomycetes</taxon>
        <taxon>Peronosporales</taxon>
        <taxon>Peronosporaceae</taxon>
        <taxon>Hyaloperonospora</taxon>
    </lineage>
</organism>
<gene>
    <name evidence="2" type="primary">HaRxL94b</name>
</gene>
<feature type="non-terminal residue" evidence="2">
    <location>
        <position position="496"/>
    </location>
</feature>
<feature type="compositionally biased region" description="Basic residues" evidence="1">
    <location>
        <begin position="470"/>
        <end position="481"/>
    </location>
</feature>
<proteinExistence type="evidence at transcript level"/>